<evidence type="ECO:0000256" key="3">
    <source>
        <dbReference type="ARBA" id="ARBA00022989"/>
    </source>
</evidence>
<dbReference type="Pfam" id="PF08395">
    <property type="entry name" value="7tm_7"/>
    <property type="match status" value="1"/>
</dbReference>
<evidence type="ECO:0000256" key="6">
    <source>
        <dbReference type="SAM" id="Phobius"/>
    </source>
</evidence>
<dbReference type="GO" id="GO:0051606">
    <property type="term" value="P:detection of stimulus"/>
    <property type="evidence" value="ECO:0007669"/>
    <property type="project" value="UniProtKB-ARBA"/>
</dbReference>
<organism evidence="7 8">
    <name type="scientific">Plectus sambesii</name>
    <dbReference type="NCBI Taxonomy" id="2011161"/>
    <lineage>
        <taxon>Eukaryota</taxon>
        <taxon>Metazoa</taxon>
        <taxon>Ecdysozoa</taxon>
        <taxon>Nematoda</taxon>
        <taxon>Chromadorea</taxon>
        <taxon>Plectida</taxon>
        <taxon>Plectina</taxon>
        <taxon>Plectoidea</taxon>
        <taxon>Plectidae</taxon>
        <taxon>Plectus</taxon>
    </lineage>
</organism>
<keyword evidence="5" id="KW-0675">Receptor</keyword>
<dbReference type="GO" id="GO:0038023">
    <property type="term" value="F:signaling receptor activity"/>
    <property type="evidence" value="ECO:0007669"/>
    <property type="project" value="UniProtKB-ARBA"/>
</dbReference>
<dbReference type="Proteomes" id="UP000887566">
    <property type="component" value="Unplaced"/>
</dbReference>
<keyword evidence="7" id="KW-1185">Reference proteome</keyword>
<evidence type="ECO:0000256" key="5">
    <source>
        <dbReference type="ARBA" id="ARBA00023170"/>
    </source>
</evidence>
<protein>
    <submittedName>
        <fullName evidence="8">Odorant receptor</fullName>
    </submittedName>
</protein>
<accession>A0A914X0P3</accession>
<keyword evidence="4 6" id="KW-0472">Membrane</keyword>
<evidence type="ECO:0000313" key="8">
    <source>
        <dbReference type="WBParaSite" id="PSAMB.scaffold5984size10435.g27701.t1"/>
    </source>
</evidence>
<reference evidence="8" key="1">
    <citation type="submission" date="2022-11" db="UniProtKB">
        <authorList>
            <consortium name="WormBaseParasite"/>
        </authorList>
    </citation>
    <scope>IDENTIFICATION</scope>
</reference>
<dbReference type="PANTHER" id="PTHR21421:SF29">
    <property type="entry name" value="GUSTATORY RECEPTOR 5A FOR TREHALOSE-RELATED"/>
    <property type="match status" value="1"/>
</dbReference>
<keyword evidence="2 6" id="KW-0812">Transmembrane</keyword>
<proteinExistence type="predicted"/>
<dbReference type="InterPro" id="IPR013604">
    <property type="entry name" value="7TM_chemorcpt"/>
</dbReference>
<keyword evidence="3 6" id="KW-1133">Transmembrane helix</keyword>
<sequence>MIDEDKCACIHVLRPLLIYMKITGLSYIFSRPALRPFFKIYSYTILILLLSVVVRYIFHFKPSEEGLNVKTTLKIICMIYVSIGALSTFVLMRLQHHILPIRCAIIRELPAGSELPDHESLLRLSKIFAAVTLIVSAANAASLILSRLGLVAMPPIPPFTSDAFPFYIFDTLLVFVTQSAAMLCASVFAIFCLAIRKLAIKIAHDMRHNTNNNDVFKYQKQYQALTDATALLEQRYSYYILAIYAFQVPMVCFTLYIILRGSNLDFGAISILAVWGLNMIGMLFFISIPPILLNEQVDELIRNCYHMYNFIGTKTNPVAFQQSIQFLAFQVSSTPLSMTAGNMFKLTREMMLTMFSQILTYFIILLQSG</sequence>
<evidence type="ECO:0000256" key="4">
    <source>
        <dbReference type="ARBA" id="ARBA00023136"/>
    </source>
</evidence>
<evidence type="ECO:0000256" key="1">
    <source>
        <dbReference type="ARBA" id="ARBA00004141"/>
    </source>
</evidence>
<feature type="transmembrane region" description="Helical" evidence="6">
    <location>
        <begin position="73"/>
        <end position="92"/>
    </location>
</feature>
<feature type="transmembrane region" description="Helical" evidence="6">
    <location>
        <begin position="271"/>
        <end position="293"/>
    </location>
</feature>
<dbReference type="PANTHER" id="PTHR21421">
    <property type="entry name" value="GUSTATORY RECEPTOR"/>
    <property type="match status" value="1"/>
</dbReference>
<dbReference type="GO" id="GO:0050909">
    <property type="term" value="P:sensory perception of taste"/>
    <property type="evidence" value="ECO:0007669"/>
    <property type="project" value="InterPro"/>
</dbReference>
<evidence type="ECO:0000313" key="7">
    <source>
        <dbReference type="Proteomes" id="UP000887566"/>
    </source>
</evidence>
<dbReference type="AlphaFoldDB" id="A0A914X0P3"/>
<evidence type="ECO:0000256" key="2">
    <source>
        <dbReference type="ARBA" id="ARBA00022692"/>
    </source>
</evidence>
<feature type="transmembrane region" description="Helical" evidence="6">
    <location>
        <begin position="166"/>
        <end position="195"/>
    </location>
</feature>
<name>A0A914X0P3_9BILA</name>
<comment type="subcellular location">
    <subcellularLocation>
        <location evidence="1">Membrane</location>
        <topology evidence="1">Multi-pass membrane protein</topology>
    </subcellularLocation>
</comment>
<dbReference type="WBParaSite" id="PSAMB.scaffold5984size10435.g27701.t1">
    <property type="protein sequence ID" value="PSAMB.scaffold5984size10435.g27701.t1"/>
    <property type="gene ID" value="PSAMB.scaffold5984size10435.g27701"/>
</dbReference>
<dbReference type="GO" id="GO:0016020">
    <property type="term" value="C:membrane"/>
    <property type="evidence" value="ECO:0007669"/>
    <property type="project" value="UniProtKB-SubCell"/>
</dbReference>
<feature type="transmembrane region" description="Helical" evidence="6">
    <location>
        <begin position="238"/>
        <end position="259"/>
    </location>
</feature>
<feature type="transmembrane region" description="Helical" evidence="6">
    <location>
        <begin position="127"/>
        <end position="146"/>
    </location>
</feature>
<feature type="transmembrane region" description="Helical" evidence="6">
    <location>
        <begin position="40"/>
        <end position="58"/>
    </location>
</feature>